<dbReference type="GO" id="GO:0016787">
    <property type="term" value="F:hydrolase activity"/>
    <property type="evidence" value="ECO:0007669"/>
    <property type="project" value="InterPro"/>
</dbReference>
<evidence type="ECO:0000256" key="3">
    <source>
        <dbReference type="ARBA" id="ARBA00022729"/>
    </source>
</evidence>
<dbReference type="PANTHER" id="PTHR43903">
    <property type="entry name" value="NEUROLIGIN"/>
    <property type="match status" value="1"/>
</dbReference>
<dbReference type="WBParaSite" id="ALUE_0001765601-mRNA-1">
    <property type="protein sequence ID" value="ALUE_0001765601-mRNA-1"/>
    <property type="gene ID" value="ALUE_0001765601"/>
</dbReference>
<dbReference type="PROSITE" id="PS01173">
    <property type="entry name" value="LIPASE_GDXG_HIS"/>
    <property type="match status" value="1"/>
</dbReference>
<dbReference type="Gene3D" id="3.40.50.1820">
    <property type="entry name" value="alpha/beta hydrolase"/>
    <property type="match status" value="1"/>
</dbReference>
<sequence>MDFHRYDKFSGQNMENENEDCLFLNVFSPYEPEDEGKLYPILFWIHGGSFLAGSGDTGIDMEVIARNFVFNGVALVTLNYRLGPLGFLNWEVGDRTEGNFGIWDQLMALEWVQANMKQLNGDPSRVTLIGESAGAASVSLLAVSPKTKDLVHRVIALSGSATAGWAIHRHGTSNWSAENLAAYLRCEKQIDENDINDLLRATGVSIGDHCNLQETITDCLVLGVSKMVVDGDLIPTSGAELIRRYAHIPIMLGVAKSEWAHKKTQYYDFRRFGNVTKEDCVKSVRKIINEQYHTGSAHRLHDSTLELIANATFLRYIDSPTGDWRMPRIVSRLQDVRFHLYSSVVSATIND</sequence>
<dbReference type="InterPro" id="IPR019819">
    <property type="entry name" value="Carboxylesterase_B_CS"/>
</dbReference>
<evidence type="ECO:0000259" key="4">
    <source>
        <dbReference type="Pfam" id="PF00135"/>
    </source>
</evidence>
<dbReference type="InterPro" id="IPR051093">
    <property type="entry name" value="Neuroligin/BSAL"/>
</dbReference>
<dbReference type="SUPFAM" id="SSF53474">
    <property type="entry name" value="alpha/beta-Hydrolases"/>
    <property type="match status" value="1"/>
</dbReference>
<evidence type="ECO:0000256" key="1">
    <source>
        <dbReference type="ARBA" id="ARBA00005964"/>
    </source>
</evidence>
<accession>A0A0M3IH19</accession>
<feature type="domain" description="Carboxylesterase type B" evidence="4">
    <location>
        <begin position="13"/>
        <end position="317"/>
    </location>
</feature>
<dbReference type="InterPro" id="IPR002168">
    <property type="entry name" value="Lipase_GDXG_HIS_AS"/>
</dbReference>
<evidence type="ECO:0000313" key="5">
    <source>
        <dbReference type="Proteomes" id="UP000036681"/>
    </source>
</evidence>
<keyword evidence="5" id="KW-1185">Reference proteome</keyword>
<proteinExistence type="inferred from homology"/>
<dbReference type="Proteomes" id="UP000036681">
    <property type="component" value="Unplaced"/>
</dbReference>
<organism evidence="5 6">
    <name type="scientific">Ascaris lumbricoides</name>
    <name type="common">Giant roundworm</name>
    <dbReference type="NCBI Taxonomy" id="6252"/>
    <lineage>
        <taxon>Eukaryota</taxon>
        <taxon>Metazoa</taxon>
        <taxon>Ecdysozoa</taxon>
        <taxon>Nematoda</taxon>
        <taxon>Chromadorea</taxon>
        <taxon>Rhabditida</taxon>
        <taxon>Spirurina</taxon>
        <taxon>Ascaridomorpha</taxon>
        <taxon>Ascaridoidea</taxon>
        <taxon>Ascarididae</taxon>
        <taxon>Ascaris</taxon>
    </lineage>
</organism>
<dbReference type="InterPro" id="IPR002018">
    <property type="entry name" value="CarbesteraseB"/>
</dbReference>
<comment type="similarity">
    <text evidence="1">Belongs to the type-B carboxylesterase/lipase family.</text>
</comment>
<dbReference type="AlphaFoldDB" id="A0A0M3IH19"/>
<comment type="similarity">
    <text evidence="2">Belongs to the 'GDXG' lipolytic enzyme family.</text>
</comment>
<name>A0A0M3IH19_ASCLU</name>
<evidence type="ECO:0000313" key="6">
    <source>
        <dbReference type="WBParaSite" id="ALUE_0001765601-mRNA-1"/>
    </source>
</evidence>
<reference evidence="6" key="1">
    <citation type="submission" date="2017-02" db="UniProtKB">
        <authorList>
            <consortium name="WormBaseParasite"/>
        </authorList>
    </citation>
    <scope>IDENTIFICATION</scope>
</reference>
<evidence type="ECO:0000256" key="2">
    <source>
        <dbReference type="ARBA" id="ARBA00010515"/>
    </source>
</evidence>
<protein>
    <submittedName>
        <fullName evidence="6">COesterase domain-containing protein</fullName>
    </submittedName>
</protein>
<dbReference type="InterPro" id="IPR029058">
    <property type="entry name" value="AB_hydrolase_fold"/>
</dbReference>
<keyword evidence="3" id="KW-0732">Signal</keyword>
<dbReference type="Pfam" id="PF00135">
    <property type="entry name" value="COesterase"/>
    <property type="match status" value="1"/>
</dbReference>
<dbReference type="PROSITE" id="PS00941">
    <property type="entry name" value="CARBOXYLESTERASE_B_2"/>
    <property type="match status" value="1"/>
</dbReference>